<dbReference type="AlphaFoldDB" id="A0A521DFC6"/>
<dbReference type="OrthoDB" id="9802488at2"/>
<evidence type="ECO:0000313" key="3">
    <source>
        <dbReference type="Proteomes" id="UP000317315"/>
    </source>
</evidence>
<protein>
    <submittedName>
        <fullName evidence="2">Protein CcmA, bactofilin family</fullName>
    </submittedName>
</protein>
<dbReference type="RefSeq" id="WP_142935977.1">
    <property type="nucleotide sequence ID" value="NZ_FXTM01000020.1"/>
</dbReference>
<dbReference type="PANTHER" id="PTHR35024">
    <property type="entry name" value="HYPOTHETICAL CYTOSOLIC PROTEIN"/>
    <property type="match status" value="1"/>
</dbReference>
<dbReference type="InterPro" id="IPR007607">
    <property type="entry name" value="BacA/B"/>
</dbReference>
<comment type="similarity">
    <text evidence="1">Belongs to the bactofilin family.</text>
</comment>
<evidence type="ECO:0000256" key="1">
    <source>
        <dbReference type="ARBA" id="ARBA00044755"/>
    </source>
</evidence>
<organism evidence="2 3">
    <name type="scientific">Balnearium lithotrophicum</name>
    <dbReference type="NCBI Taxonomy" id="223788"/>
    <lineage>
        <taxon>Bacteria</taxon>
        <taxon>Pseudomonadati</taxon>
        <taxon>Aquificota</taxon>
        <taxon>Aquificia</taxon>
        <taxon>Desulfurobacteriales</taxon>
        <taxon>Desulfurobacteriaceae</taxon>
        <taxon>Balnearium</taxon>
    </lineage>
</organism>
<dbReference type="PANTHER" id="PTHR35024:SF4">
    <property type="entry name" value="POLYMER-FORMING CYTOSKELETAL PROTEIN"/>
    <property type="match status" value="1"/>
</dbReference>
<dbReference type="Pfam" id="PF04519">
    <property type="entry name" value="Bactofilin"/>
    <property type="match status" value="1"/>
</dbReference>
<evidence type="ECO:0000313" key="2">
    <source>
        <dbReference type="EMBL" id="SMO70318.1"/>
    </source>
</evidence>
<name>A0A521DFC6_9BACT</name>
<gene>
    <name evidence="2" type="ORF">SAMN06269117_12032</name>
</gene>
<reference evidence="2 3" key="1">
    <citation type="submission" date="2017-05" db="EMBL/GenBank/DDBJ databases">
        <authorList>
            <person name="Varghese N."/>
            <person name="Submissions S."/>
        </authorList>
    </citation>
    <scope>NUCLEOTIDE SEQUENCE [LARGE SCALE GENOMIC DNA]</scope>
    <source>
        <strain evidence="2 3">DSM 16304</strain>
    </source>
</reference>
<dbReference type="Proteomes" id="UP000317315">
    <property type="component" value="Unassembled WGS sequence"/>
</dbReference>
<keyword evidence="3" id="KW-1185">Reference proteome</keyword>
<sequence>MLGKKKEGEAGEVKSILSEGLKIEGNIISEGKIRIDGIVEGDVKGDFVVLGETSKIRGNLKVKNLISMGEVEGNILAEYVEIKKSSRIKGDITTQSLSVEPGASIEGSVKSGNFVSSSSEIEE</sequence>
<proteinExistence type="inferred from homology"/>
<dbReference type="EMBL" id="FXTM01000020">
    <property type="protein sequence ID" value="SMO70318.1"/>
    <property type="molecule type" value="Genomic_DNA"/>
</dbReference>
<accession>A0A521DFC6</accession>